<proteinExistence type="predicted"/>
<protein>
    <submittedName>
        <fullName evidence="2">Uncharacterized protein</fullName>
    </submittedName>
</protein>
<comment type="caution">
    <text evidence="2">The sequence shown here is derived from an EMBL/GenBank/DDBJ whole genome shotgun (WGS) entry which is preliminary data.</text>
</comment>
<organism evidence="2 3">
    <name type="scientific">Arabidopsis thaliana</name>
    <name type="common">Mouse-ear cress</name>
    <dbReference type="NCBI Taxonomy" id="3702"/>
    <lineage>
        <taxon>Eukaryota</taxon>
        <taxon>Viridiplantae</taxon>
        <taxon>Streptophyta</taxon>
        <taxon>Embryophyta</taxon>
        <taxon>Tracheophyta</taxon>
        <taxon>Spermatophyta</taxon>
        <taxon>Magnoliopsida</taxon>
        <taxon>eudicotyledons</taxon>
        <taxon>Gunneridae</taxon>
        <taxon>Pentapetalae</taxon>
        <taxon>rosids</taxon>
        <taxon>malvids</taxon>
        <taxon>Brassicales</taxon>
        <taxon>Brassicaceae</taxon>
        <taxon>Camelineae</taxon>
        <taxon>Arabidopsis</taxon>
    </lineage>
</organism>
<gene>
    <name evidence="2" type="ordered locus">AXX17_At4g27810</name>
</gene>
<feature type="region of interest" description="Disordered" evidence="1">
    <location>
        <begin position="36"/>
        <end position="61"/>
    </location>
</feature>
<dbReference type="AlphaFoldDB" id="A0A178V3F5"/>
<evidence type="ECO:0000313" key="3">
    <source>
        <dbReference type="Proteomes" id="UP000078284"/>
    </source>
</evidence>
<dbReference type="Proteomes" id="UP000078284">
    <property type="component" value="Chromosome 4"/>
</dbReference>
<dbReference type="EMBL" id="LUHQ01000004">
    <property type="protein sequence ID" value="OAP00759.1"/>
    <property type="molecule type" value="Genomic_DNA"/>
</dbReference>
<reference evidence="3" key="1">
    <citation type="journal article" date="2016" name="Proc. Natl. Acad. Sci. U.S.A.">
        <title>Chromosome-level assembly of Arabidopsis thaliana Ler reveals the extent of translocation and inversion polymorphisms.</title>
        <authorList>
            <person name="Zapata L."/>
            <person name="Ding J."/>
            <person name="Willing E.M."/>
            <person name="Hartwig B."/>
            <person name="Bezdan D."/>
            <person name="Jiao W.B."/>
            <person name="Patel V."/>
            <person name="Velikkakam James G."/>
            <person name="Koornneef M."/>
            <person name="Ossowski S."/>
            <person name="Schneeberger K."/>
        </authorList>
    </citation>
    <scope>NUCLEOTIDE SEQUENCE [LARGE SCALE GENOMIC DNA]</scope>
    <source>
        <strain evidence="3">cv. Landsberg erecta</strain>
    </source>
</reference>
<name>A0A178V3F5_ARATH</name>
<evidence type="ECO:0000256" key="1">
    <source>
        <dbReference type="SAM" id="MobiDB-lite"/>
    </source>
</evidence>
<accession>A0A178V3F5</accession>
<evidence type="ECO:0000313" key="2">
    <source>
        <dbReference type="EMBL" id="OAP00759.1"/>
    </source>
</evidence>
<sequence>MFPSFRLNMRALQVCYVFPFMISVFKKRQLHKYGALSPVQSRHSKSNNKSNTFHSPETEHGREHVLIISRRCTVLNKSTIRI</sequence>